<evidence type="ECO:0000313" key="3">
    <source>
        <dbReference type="Proteomes" id="UP000586305"/>
    </source>
</evidence>
<reference evidence="2 3" key="1">
    <citation type="submission" date="2020-04" db="EMBL/GenBank/DDBJ databases">
        <title>Pseudoalteromonas caenipelagi sp. nov., isolated from a tidal flat.</title>
        <authorList>
            <person name="Park S."/>
            <person name="Yoon J.-H."/>
        </authorList>
    </citation>
    <scope>NUCLEOTIDE SEQUENCE [LARGE SCALE GENOMIC DNA]</scope>
    <source>
        <strain evidence="2 3">JBTF-M23</strain>
    </source>
</reference>
<dbReference type="Pfam" id="PF11985">
    <property type="entry name" value="Phage_Mu_Gp27"/>
    <property type="match status" value="1"/>
</dbReference>
<dbReference type="Proteomes" id="UP000586305">
    <property type="component" value="Unassembled WGS sequence"/>
</dbReference>
<dbReference type="AlphaFoldDB" id="A0A849V9R0"/>
<dbReference type="InterPro" id="IPR021874">
    <property type="entry name" value="Phage_Mu_Gp27"/>
</dbReference>
<feature type="coiled-coil region" evidence="1">
    <location>
        <begin position="50"/>
        <end position="77"/>
    </location>
</feature>
<keyword evidence="3" id="KW-1185">Reference proteome</keyword>
<evidence type="ECO:0000256" key="1">
    <source>
        <dbReference type="SAM" id="Coils"/>
    </source>
</evidence>
<keyword evidence="1" id="KW-0175">Coiled coil</keyword>
<dbReference type="RefSeq" id="WP_171625058.1">
    <property type="nucleotide sequence ID" value="NZ_JABBPG010000002.1"/>
</dbReference>
<organism evidence="2 3">
    <name type="scientific">Pseudoalteromonas caenipelagi</name>
    <dbReference type="NCBI Taxonomy" id="2726988"/>
    <lineage>
        <taxon>Bacteria</taxon>
        <taxon>Pseudomonadati</taxon>
        <taxon>Pseudomonadota</taxon>
        <taxon>Gammaproteobacteria</taxon>
        <taxon>Alteromonadales</taxon>
        <taxon>Pseudoalteromonadaceae</taxon>
        <taxon>Pseudoalteromonas</taxon>
    </lineage>
</organism>
<protein>
    <submittedName>
        <fullName evidence="2">DUF3486 family protein</fullName>
    </submittedName>
</protein>
<sequence length="173" mass="19615">MPPRPKLEMLGLLERVIRMYTEDKMEIRVIEQVLKAEGFDVSKSSIQRSLKSYEEVAAQHQQVLDEAKLLMETVKNTPNTDIFESVNSIMAGKFLEFAKSMDGLDFTSPEKFIASLADLSRAQANLGRLRMEYEKGFEAAKSKFLKELAGQLKSEPELLQKLREIVSRISAKG</sequence>
<gene>
    <name evidence="2" type="ORF">HG263_05425</name>
</gene>
<name>A0A849V9R0_9GAMM</name>
<comment type="caution">
    <text evidence="2">The sequence shown here is derived from an EMBL/GenBank/DDBJ whole genome shotgun (WGS) entry which is preliminary data.</text>
</comment>
<accession>A0A849V9R0</accession>
<evidence type="ECO:0000313" key="2">
    <source>
        <dbReference type="EMBL" id="NOU49976.1"/>
    </source>
</evidence>
<proteinExistence type="predicted"/>
<dbReference type="EMBL" id="JABBPG010000002">
    <property type="protein sequence ID" value="NOU49976.1"/>
    <property type="molecule type" value="Genomic_DNA"/>
</dbReference>